<evidence type="ECO:0000313" key="3">
    <source>
        <dbReference type="Proteomes" id="UP001586593"/>
    </source>
</evidence>
<protein>
    <submittedName>
        <fullName evidence="2">Uncharacterized protein</fullName>
    </submittedName>
</protein>
<dbReference type="PANTHER" id="PTHR28020">
    <property type="entry name" value="YAP1-BINDING PROTEIN 1-RELATED"/>
    <property type="match status" value="1"/>
</dbReference>
<feature type="region of interest" description="Disordered" evidence="1">
    <location>
        <begin position="196"/>
        <end position="243"/>
    </location>
</feature>
<comment type="caution">
    <text evidence="2">The sequence shown here is derived from an EMBL/GenBank/DDBJ whole genome shotgun (WGS) entry which is preliminary data.</text>
</comment>
<feature type="compositionally biased region" description="Low complexity" evidence="1">
    <location>
        <begin position="126"/>
        <end position="138"/>
    </location>
</feature>
<name>A0ABR3VSR3_9PEZI</name>
<sequence>MADISKAISAIKESRPPATDRFTYLTIIQSHLSPDLLPALNDVLQDAQLTQDIGWDLVEMLVPLPGCEACLETIARLGNPREVLLKALEALEGLQEEDGYESDNDDDDDDKPAEATMTEANHKAGAPPSSSSSTSSSATHRFNTLLGVLAICHKRLTTNYPSRFLATTLTTVYRVYRPNPEMTAAVVELVASLSGRRRPPLPTRKSSVNVTSPDKDGDTSRNLPDPEADKDAEEAPTDPDEDEMQRRLLLSFVSCVLERYVNENDVAWAPRLLEYYNPTRLVPGRRSMLQAFREDKELLVRDAVVGNLVAVTRDLGLTTCSPTFVKQLVEGPVRNDPLGTLDETAGLDDVSLSTGGSICLVAYWVFSSAVFDADQPKPDMYIFPEHAALLGRLLQDDAQAAIQGAPGTSEAVVAIGLWLEDNKRISASPAALPTTAAPGAATTTKTTAVAVATADDEEEGRREANFMSYHHLLTLVAVYHPSLAVRNAACALAGAVLHDDPSEQDRLRILEDLLENCMFANLKACAVSWLRDELLAATATGDGSSSGSTTTTAITATTTGSSSAFAGTEALEALQYALFPDLAFLADLDGAGLREYWEANAPFVLQAVNLALLLWSGGGGGGAGDTETSQGGGGGGRLASVVPAHMHAAVAERWAAPLWTAAASLAREKASGGADDEGFPSSDLEVLRERLRRLADTEAFRPLGLGDGEGAA</sequence>
<gene>
    <name evidence="2" type="ORF">VTK73DRAFT_2004</name>
</gene>
<proteinExistence type="predicted"/>
<evidence type="ECO:0000313" key="2">
    <source>
        <dbReference type="EMBL" id="KAL1844696.1"/>
    </source>
</evidence>
<organism evidence="2 3">
    <name type="scientific">Phialemonium thermophilum</name>
    <dbReference type="NCBI Taxonomy" id="223376"/>
    <lineage>
        <taxon>Eukaryota</taxon>
        <taxon>Fungi</taxon>
        <taxon>Dikarya</taxon>
        <taxon>Ascomycota</taxon>
        <taxon>Pezizomycotina</taxon>
        <taxon>Sordariomycetes</taxon>
        <taxon>Sordariomycetidae</taxon>
        <taxon>Cephalothecales</taxon>
        <taxon>Cephalothecaceae</taxon>
        <taxon>Phialemonium</taxon>
    </lineage>
</organism>
<dbReference type="InterPro" id="IPR040347">
    <property type="entry name" value="YBP1/2"/>
</dbReference>
<dbReference type="Proteomes" id="UP001586593">
    <property type="component" value="Unassembled WGS sequence"/>
</dbReference>
<keyword evidence="3" id="KW-1185">Reference proteome</keyword>
<reference evidence="2 3" key="1">
    <citation type="journal article" date="2024" name="Commun. Biol.">
        <title>Comparative genomic analysis of thermophilic fungi reveals convergent evolutionary adaptations and gene losses.</title>
        <authorList>
            <person name="Steindorff A.S."/>
            <person name="Aguilar-Pontes M.V."/>
            <person name="Robinson A.J."/>
            <person name="Andreopoulos B."/>
            <person name="LaButti K."/>
            <person name="Kuo A."/>
            <person name="Mondo S."/>
            <person name="Riley R."/>
            <person name="Otillar R."/>
            <person name="Haridas S."/>
            <person name="Lipzen A."/>
            <person name="Grimwood J."/>
            <person name="Schmutz J."/>
            <person name="Clum A."/>
            <person name="Reid I.D."/>
            <person name="Moisan M.C."/>
            <person name="Butler G."/>
            <person name="Nguyen T.T.M."/>
            <person name="Dewar K."/>
            <person name="Conant G."/>
            <person name="Drula E."/>
            <person name="Henrissat B."/>
            <person name="Hansel C."/>
            <person name="Singer S."/>
            <person name="Hutchinson M.I."/>
            <person name="de Vries R.P."/>
            <person name="Natvig D.O."/>
            <person name="Powell A.J."/>
            <person name="Tsang A."/>
            <person name="Grigoriev I.V."/>
        </authorList>
    </citation>
    <scope>NUCLEOTIDE SEQUENCE [LARGE SCALE GENOMIC DNA]</scope>
    <source>
        <strain evidence="2 3">ATCC 24622</strain>
    </source>
</reference>
<feature type="region of interest" description="Disordered" evidence="1">
    <location>
        <begin position="119"/>
        <end position="138"/>
    </location>
</feature>
<evidence type="ECO:0000256" key="1">
    <source>
        <dbReference type="SAM" id="MobiDB-lite"/>
    </source>
</evidence>
<dbReference type="InterPro" id="IPR013877">
    <property type="entry name" value="YAP-bd/ALF4/Glomulin"/>
</dbReference>
<dbReference type="PANTHER" id="PTHR28020:SF1">
    <property type="entry name" value="YAP1-BINDING PROTEIN 1-RELATED"/>
    <property type="match status" value="1"/>
</dbReference>
<dbReference type="EMBL" id="JAZHXJ010001528">
    <property type="protein sequence ID" value="KAL1844696.1"/>
    <property type="molecule type" value="Genomic_DNA"/>
</dbReference>
<feature type="compositionally biased region" description="Acidic residues" evidence="1">
    <location>
        <begin position="226"/>
        <end position="243"/>
    </location>
</feature>
<accession>A0ABR3VSR3</accession>
<dbReference type="Pfam" id="PF08568">
    <property type="entry name" value="Kinetochor_Ybp2"/>
    <property type="match status" value="1"/>
</dbReference>